<evidence type="ECO:0000313" key="2">
    <source>
        <dbReference type="Proteomes" id="UP000050465"/>
    </source>
</evidence>
<dbReference type="EMBL" id="LJZR01000011">
    <property type="protein sequence ID" value="KPQ35564.1"/>
    <property type="molecule type" value="Genomic_DNA"/>
</dbReference>
<accession>A0A0P7ZYD7</accession>
<comment type="caution">
    <text evidence="1">The sequence shown here is derived from an EMBL/GenBank/DDBJ whole genome shotgun (WGS) entry which is preliminary data.</text>
</comment>
<dbReference type="AlphaFoldDB" id="A0A0P7ZYD7"/>
<gene>
    <name evidence="1" type="ORF">HLUCCA11_09950</name>
</gene>
<reference evidence="1 2" key="1">
    <citation type="submission" date="2015-09" db="EMBL/GenBank/DDBJ databases">
        <title>Identification and resolution of microdiversity through metagenomic sequencing of parallel consortia.</title>
        <authorList>
            <person name="Nelson W.C."/>
            <person name="Romine M.F."/>
            <person name="Lindemann S.R."/>
        </authorList>
    </citation>
    <scope>NUCLEOTIDE SEQUENCE [LARGE SCALE GENOMIC DNA]</scope>
    <source>
        <strain evidence="1">Ana</strain>
    </source>
</reference>
<organism evidence="1 2">
    <name type="scientific">Phormidesmis priestleyi Ana</name>
    <dbReference type="NCBI Taxonomy" id="1666911"/>
    <lineage>
        <taxon>Bacteria</taxon>
        <taxon>Bacillati</taxon>
        <taxon>Cyanobacteriota</taxon>
        <taxon>Cyanophyceae</taxon>
        <taxon>Leptolyngbyales</taxon>
        <taxon>Leptolyngbyaceae</taxon>
        <taxon>Phormidesmis</taxon>
    </lineage>
</organism>
<dbReference type="Proteomes" id="UP000050465">
    <property type="component" value="Unassembled WGS sequence"/>
</dbReference>
<dbReference type="InterPro" id="IPR014923">
    <property type="entry name" value="DUF1802"/>
</dbReference>
<name>A0A0P7ZYD7_9CYAN</name>
<proteinExistence type="predicted"/>
<sequence>MSREKITLSKALCLPMLDIEALVQGRTIAALSSSFRNPSHFLLCPVDVSLNDTQIKSRYRPDFLRSLRTSPKLTNPDNVTIIAWAKSKSCRSYSNQDDLATLSKLTAWSADYLQKSAQIHHKIFLLFLQVHRFPQPLELRMNRPDENTIGRYLSIPGTWSDQNTVPIIEDSVFAIRQKQLVKLSRPAHPALENLQTELVTIRENNLGAMSLDRDLRYFLGWSRATETQLYDSDLSWIQQITPTGCSNKEDDLKQLVRQSWIKLGCKEIISTTEAVGKTQNRLPSRLFDNHLSDADLSFNNPFSITTITIKCRANNHSCVTNEAIQQFAEQLPQQVEEQFTKTDLHDVNHQQLRKSIKILLTKEPLTDQAQQSAKQANINVMRPETLQRLSELKAQYPGAIDLFKLEYYLQMAPHGEDADKKINQFIEATVQQLKIRLAIIEAVKTCMDRTGQTGIETEDICAAYTALTDLSMPKLSIGEVHDILIELSSPVAGYLGRVQSERENEIFYFLRELSVEEANIRLLL</sequence>
<protein>
    <submittedName>
        <fullName evidence="1">Uncharacterized protein</fullName>
    </submittedName>
</protein>
<dbReference type="Pfam" id="PF08819">
    <property type="entry name" value="DUF1802"/>
    <property type="match status" value="1"/>
</dbReference>
<dbReference type="STRING" id="1666911.HLUCCA11_09950"/>
<evidence type="ECO:0000313" key="1">
    <source>
        <dbReference type="EMBL" id="KPQ35564.1"/>
    </source>
</evidence>